<dbReference type="PROSITE" id="PS50043">
    <property type="entry name" value="HTH_LUXR_2"/>
    <property type="match status" value="1"/>
</dbReference>
<reference evidence="2 3" key="1">
    <citation type="journal article" date="2019" name="Int. J. Syst. Evol. Microbiol.">
        <title>The Global Catalogue of Microorganisms (GCM) 10K type strain sequencing project: providing services to taxonomists for standard genome sequencing and annotation.</title>
        <authorList>
            <consortium name="The Broad Institute Genomics Platform"/>
            <consortium name="The Broad Institute Genome Sequencing Center for Infectious Disease"/>
            <person name="Wu L."/>
            <person name="Ma J."/>
        </authorList>
    </citation>
    <scope>NUCLEOTIDE SEQUENCE [LARGE SCALE GENOMIC DNA]</scope>
    <source>
        <strain evidence="2 3">JCM 13002</strain>
    </source>
</reference>
<dbReference type="EMBL" id="BAAALD010000010">
    <property type="protein sequence ID" value="GAA1076038.1"/>
    <property type="molecule type" value="Genomic_DNA"/>
</dbReference>
<dbReference type="PANTHER" id="PTHR34293">
    <property type="entry name" value="HTH-TYPE TRANSCRIPTIONAL REGULATOR TRMBL2"/>
    <property type="match status" value="1"/>
</dbReference>
<dbReference type="Pfam" id="PF13384">
    <property type="entry name" value="HTH_23"/>
    <property type="match status" value="1"/>
</dbReference>
<dbReference type="InterPro" id="IPR002831">
    <property type="entry name" value="Tscrpt_reg_TrmB_N"/>
</dbReference>
<evidence type="ECO:0000313" key="2">
    <source>
        <dbReference type="EMBL" id="GAA1076038.1"/>
    </source>
</evidence>
<evidence type="ECO:0000259" key="1">
    <source>
        <dbReference type="PROSITE" id="PS50043"/>
    </source>
</evidence>
<proteinExistence type="predicted"/>
<dbReference type="Pfam" id="PF01978">
    <property type="entry name" value="TrmB"/>
    <property type="match status" value="1"/>
</dbReference>
<keyword evidence="3" id="KW-1185">Reference proteome</keyword>
<protein>
    <submittedName>
        <fullName evidence="2">Helix-turn-helix transcriptional regulator</fullName>
    </submittedName>
</protein>
<dbReference type="SMART" id="SM00421">
    <property type="entry name" value="HTH_LUXR"/>
    <property type="match status" value="1"/>
</dbReference>
<dbReference type="RefSeq" id="WP_344622856.1">
    <property type="nucleotide sequence ID" value="NZ_BAAALD010000010.1"/>
</dbReference>
<dbReference type="InterPro" id="IPR016032">
    <property type="entry name" value="Sig_transdc_resp-reg_C-effctor"/>
</dbReference>
<organism evidence="2 3">
    <name type="scientific">Kitasatospora arboriphila</name>
    <dbReference type="NCBI Taxonomy" id="258052"/>
    <lineage>
        <taxon>Bacteria</taxon>
        <taxon>Bacillati</taxon>
        <taxon>Actinomycetota</taxon>
        <taxon>Actinomycetes</taxon>
        <taxon>Kitasatosporales</taxon>
        <taxon>Streptomycetaceae</taxon>
        <taxon>Kitasatospora</taxon>
    </lineage>
</organism>
<accession>A0ABN1TDA7</accession>
<gene>
    <name evidence="2" type="ORF">GCM10009663_16780</name>
</gene>
<comment type="caution">
    <text evidence="2">The sequence shown here is derived from an EMBL/GenBank/DDBJ whole genome shotgun (WGS) entry which is preliminary data.</text>
</comment>
<dbReference type="Proteomes" id="UP001499987">
    <property type="component" value="Unassembled WGS sequence"/>
</dbReference>
<sequence>MLHEFGLDETAESVYRAMLAFPQDDLAQLSGRLGMPDEEVRGVLDRLHELALVRRLAEEPPRFRAVSPDVGMQVLVARQQARLALEQQRTEQARLAAAQLIADFAALAPDTGQGVTQLTGIEEIRDRINALCHQVQEEVLTFAPGGGQSAANMEAAKPQDRMLLERGVQMRTLYLDSVRNHPPTVAYARWLADLGAQVRTVPSLPVRMMIVDRRAAIIPVHGENTAHGAVELTGHGTLAALCALFESVWDGATPFGGAGARPRDDRGLDAQEAAMLRMLGQGHTDEAIAKRLGVSTRTARRIAADLMDALGARSRFQAGARAVARGWITGEE</sequence>
<dbReference type="PANTHER" id="PTHR34293:SF1">
    <property type="entry name" value="HTH-TYPE TRANSCRIPTIONAL REGULATOR TRMBL2"/>
    <property type="match status" value="1"/>
</dbReference>
<name>A0ABN1TDA7_9ACTN</name>
<feature type="domain" description="HTH luxR-type" evidence="1">
    <location>
        <begin position="261"/>
        <end position="326"/>
    </location>
</feature>
<dbReference type="InterPro" id="IPR036388">
    <property type="entry name" value="WH-like_DNA-bd_sf"/>
</dbReference>
<evidence type="ECO:0000313" key="3">
    <source>
        <dbReference type="Proteomes" id="UP001499987"/>
    </source>
</evidence>
<dbReference type="SUPFAM" id="SSF46894">
    <property type="entry name" value="C-terminal effector domain of the bipartite response regulators"/>
    <property type="match status" value="1"/>
</dbReference>
<dbReference type="InterPro" id="IPR051797">
    <property type="entry name" value="TrmB-like"/>
</dbReference>
<dbReference type="InterPro" id="IPR000792">
    <property type="entry name" value="Tscrpt_reg_LuxR_C"/>
</dbReference>
<dbReference type="Gene3D" id="1.10.10.10">
    <property type="entry name" value="Winged helix-like DNA-binding domain superfamily/Winged helix DNA-binding domain"/>
    <property type="match status" value="2"/>
</dbReference>
<dbReference type="CDD" id="cd06170">
    <property type="entry name" value="LuxR_C_like"/>
    <property type="match status" value="1"/>
</dbReference>